<gene>
    <name evidence="22" type="ORF">PVAND_006748</name>
</gene>
<dbReference type="SMART" id="SM00458">
    <property type="entry name" value="RICIN"/>
    <property type="match status" value="1"/>
</dbReference>
<keyword evidence="15 20" id="KW-1015">Disulfide bond</keyword>
<dbReference type="FunFam" id="3.90.550.10:FF:000029">
    <property type="entry name" value="Polypeptide N-acetylgalactosaminyltransferase"/>
    <property type="match status" value="1"/>
</dbReference>
<dbReference type="Pfam" id="PF00535">
    <property type="entry name" value="Glycos_transf_2"/>
    <property type="match status" value="1"/>
</dbReference>
<keyword evidence="7 20" id="KW-0808">Transferase</keyword>
<keyword evidence="17 20" id="KW-0464">Manganese</keyword>
<evidence type="ECO:0000256" key="1">
    <source>
        <dbReference type="ARBA" id="ARBA00001936"/>
    </source>
</evidence>
<evidence type="ECO:0000256" key="12">
    <source>
        <dbReference type="ARBA" id="ARBA00022989"/>
    </source>
</evidence>
<comment type="pathway">
    <text evidence="3 20">Protein modification; protein glycosylation.</text>
</comment>
<evidence type="ECO:0000256" key="11">
    <source>
        <dbReference type="ARBA" id="ARBA00022968"/>
    </source>
</evidence>
<dbReference type="Proteomes" id="UP001107558">
    <property type="component" value="Chromosome 2"/>
</dbReference>
<comment type="subcellular location">
    <subcellularLocation>
        <location evidence="2 20">Golgi apparatus membrane</location>
        <topology evidence="2 20">Single-pass type II membrane protein</topology>
    </subcellularLocation>
</comment>
<proteinExistence type="inferred from homology"/>
<dbReference type="Gene3D" id="2.80.10.50">
    <property type="match status" value="1"/>
</dbReference>
<evidence type="ECO:0000256" key="17">
    <source>
        <dbReference type="ARBA" id="ARBA00023211"/>
    </source>
</evidence>
<dbReference type="InterPro" id="IPR035992">
    <property type="entry name" value="Ricin_B-like_lectins"/>
</dbReference>
<keyword evidence="14" id="KW-0472">Membrane</keyword>
<evidence type="ECO:0000313" key="23">
    <source>
        <dbReference type="Proteomes" id="UP001107558"/>
    </source>
</evidence>
<reference evidence="22" key="1">
    <citation type="submission" date="2021-03" db="EMBL/GenBank/DDBJ databases">
        <title>Chromosome level genome of the anhydrobiotic midge Polypedilum vanderplanki.</title>
        <authorList>
            <person name="Yoshida Y."/>
            <person name="Kikawada T."/>
            <person name="Gusev O."/>
        </authorList>
    </citation>
    <scope>NUCLEOTIDE SEQUENCE</scope>
    <source>
        <strain evidence="22">NIAS01</strain>
        <tissue evidence="22">Whole body or cell culture</tissue>
    </source>
</reference>
<dbReference type="AlphaFoldDB" id="A0A9J6C555"/>
<dbReference type="Gene3D" id="3.90.550.10">
    <property type="entry name" value="Spore Coat Polysaccharide Biosynthesis Protein SpsA, Chain A"/>
    <property type="match status" value="1"/>
</dbReference>
<name>A0A9J6C555_POLVA</name>
<dbReference type="InterPro" id="IPR001173">
    <property type="entry name" value="Glyco_trans_2-like"/>
</dbReference>
<evidence type="ECO:0000256" key="10">
    <source>
        <dbReference type="ARBA" id="ARBA00022734"/>
    </source>
</evidence>
<evidence type="ECO:0000256" key="15">
    <source>
        <dbReference type="ARBA" id="ARBA00023157"/>
    </source>
</evidence>
<dbReference type="PANTHER" id="PTHR11675:SF134">
    <property type="entry name" value="N-ACETYLGALACTOSAMINYLTRANSFERASE 4-RELATED"/>
    <property type="match status" value="1"/>
</dbReference>
<keyword evidence="11" id="KW-0735">Signal-anchor</keyword>
<keyword evidence="16" id="KW-0325">Glycoprotein</keyword>
<evidence type="ECO:0000313" key="22">
    <source>
        <dbReference type="EMBL" id="KAG5676955.1"/>
    </source>
</evidence>
<evidence type="ECO:0000256" key="9">
    <source>
        <dbReference type="ARBA" id="ARBA00022723"/>
    </source>
</evidence>
<dbReference type="InterPro" id="IPR029044">
    <property type="entry name" value="Nucleotide-diphossugar_trans"/>
</dbReference>
<evidence type="ECO:0000256" key="20">
    <source>
        <dbReference type="RuleBase" id="RU361242"/>
    </source>
</evidence>
<dbReference type="InterPro" id="IPR000772">
    <property type="entry name" value="Ricin_B_lectin"/>
</dbReference>
<dbReference type="GO" id="GO:0030246">
    <property type="term" value="F:carbohydrate binding"/>
    <property type="evidence" value="ECO:0007669"/>
    <property type="project" value="UniProtKB-KW"/>
</dbReference>
<keyword evidence="23" id="KW-1185">Reference proteome</keyword>
<keyword evidence="10 20" id="KW-0430">Lectin</keyword>
<dbReference type="GO" id="GO:0046872">
    <property type="term" value="F:metal ion binding"/>
    <property type="evidence" value="ECO:0007669"/>
    <property type="project" value="UniProtKB-KW"/>
</dbReference>
<evidence type="ECO:0000256" key="7">
    <source>
        <dbReference type="ARBA" id="ARBA00022679"/>
    </source>
</evidence>
<evidence type="ECO:0000256" key="19">
    <source>
        <dbReference type="ARBA" id="ARBA00052209"/>
    </source>
</evidence>
<evidence type="ECO:0000256" key="18">
    <source>
        <dbReference type="ARBA" id="ARBA00050905"/>
    </source>
</evidence>
<comment type="catalytic activity">
    <reaction evidence="19">
        <text>L-seryl-[protein] + UDP-N-acetyl-alpha-D-galactosamine = a 3-O-[N-acetyl-alpha-D-galactosaminyl]-L-seryl-[protein] + UDP + H(+)</text>
        <dbReference type="Rhea" id="RHEA:23956"/>
        <dbReference type="Rhea" id="RHEA-COMP:9863"/>
        <dbReference type="Rhea" id="RHEA-COMP:12788"/>
        <dbReference type="ChEBI" id="CHEBI:15378"/>
        <dbReference type="ChEBI" id="CHEBI:29999"/>
        <dbReference type="ChEBI" id="CHEBI:53604"/>
        <dbReference type="ChEBI" id="CHEBI:58223"/>
        <dbReference type="ChEBI" id="CHEBI:67138"/>
        <dbReference type="EC" id="2.4.1.41"/>
    </reaction>
</comment>
<organism evidence="22 23">
    <name type="scientific">Polypedilum vanderplanki</name>
    <name type="common">Sleeping chironomid midge</name>
    <dbReference type="NCBI Taxonomy" id="319348"/>
    <lineage>
        <taxon>Eukaryota</taxon>
        <taxon>Metazoa</taxon>
        <taxon>Ecdysozoa</taxon>
        <taxon>Arthropoda</taxon>
        <taxon>Hexapoda</taxon>
        <taxon>Insecta</taxon>
        <taxon>Pterygota</taxon>
        <taxon>Neoptera</taxon>
        <taxon>Endopterygota</taxon>
        <taxon>Diptera</taxon>
        <taxon>Nematocera</taxon>
        <taxon>Chironomoidea</taxon>
        <taxon>Chironomidae</taxon>
        <taxon>Chironominae</taxon>
        <taxon>Polypedilum</taxon>
        <taxon>Polypedilum</taxon>
    </lineage>
</organism>
<dbReference type="EC" id="2.4.1.-" evidence="20"/>
<evidence type="ECO:0000256" key="16">
    <source>
        <dbReference type="ARBA" id="ARBA00023180"/>
    </source>
</evidence>
<dbReference type="Pfam" id="PF00652">
    <property type="entry name" value="Ricin_B_lectin"/>
    <property type="match status" value="1"/>
</dbReference>
<keyword evidence="13 20" id="KW-0333">Golgi apparatus</keyword>
<dbReference type="FunFam" id="2.80.10.50:FF:000011">
    <property type="entry name" value="Polypeptide N-acetylgalactosaminyltransferase"/>
    <property type="match status" value="1"/>
</dbReference>
<comment type="cofactor">
    <cofactor evidence="1 20">
        <name>Mn(2+)</name>
        <dbReference type="ChEBI" id="CHEBI:29035"/>
    </cofactor>
</comment>
<protein>
    <recommendedName>
        <fullName evidence="5 20">Polypeptide N-acetylgalactosaminyltransferase</fullName>
        <ecNumber evidence="20">2.4.1.-</ecNumber>
    </recommendedName>
    <alternativeName>
        <fullName evidence="20">Protein-UDP acetylgalactosaminyltransferase</fullName>
    </alternativeName>
</protein>
<feature type="domain" description="Ricin B lectin" evidence="21">
    <location>
        <begin position="441"/>
        <end position="569"/>
    </location>
</feature>
<dbReference type="SUPFAM" id="SSF53448">
    <property type="entry name" value="Nucleotide-diphospho-sugar transferases"/>
    <property type="match status" value="1"/>
</dbReference>
<keyword evidence="9" id="KW-0479">Metal-binding</keyword>
<comment type="catalytic activity">
    <reaction evidence="18">
        <text>L-threonyl-[protein] + UDP-N-acetyl-alpha-D-galactosamine = a 3-O-[N-acetyl-alpha-D-galactosaminyl]-L-threonyl-[protein] + UDP + H(+)</text>
        <dbReference type="Rhea" id="RHEA:52424"/>
        <dbReference type="Rhea" id="RHEA-COMP:11060"/>
        <dbReference type="Rhea" id="RHEA-COMP:11689"/>
        <dbReference type="ChEBI" id="CHEBI:15378"/>
        <dbReference type="ChEBI" id="CHEBI:30013"/>
        <dbReference type="ChEBI" id="CHEBI:58223"/>
        <dbReference type="ChEBI" id="CHEBI:67138"/>
        <dbReference type="ChEBI" id="CHEBI:87075"/>
        <dbReference type="EC" id="2.4.1.41"/>
    </reaction>
</comment>
<evidence type="ECO:0000259" key="21">
    <source>
        <dbReference type="SMART" id="SM00458"/>
    </source>
</evidence>
<dbReference type="EMBL" id="JADBJN010000002">
    <property type="protein sequence ID" value="KAG5676955.1"/>
    <property type="molecule type" value="Genomic_DNA"/>
</dbReference>
<evidence type="ECO:0000256" key="6">
    <source>
        <dbReference type="ARBA" id="ARBA00022676"/>
    </source>
</evidence>
<evidence type="ECO:0000256" key="4">
    <source>
        <dbReference type="ARBA" id="ARBA00005680"/>
    </source>
</evidence>
<dbReference type="GO" id="GO:0006493">
    <property type="term" value="P:protein O-linked glycosylation"/>
    <property type="evidence" value="ECO:0007669"/>
    <property type="project" value="TreeGrafter"/>
</dbReference>
<dbReference type="PANTHER" id="PTHR11675">
    <property type="entry name" value="N-ACETYLGALACTOSAMINYLTRANSFERASE"/>
    <property type="match status" value="1"/>
</dbReference>
<dbReference type="GO" id="GO:0000139">
    <property type="term" value="C:Golgi membrane"/>
    <property type="evidence" value="ECO:0007669"/>
    <property type="project" value="UniProtKB-SubCell"/>
</dbReference>
<evidence type="ECO:0000256" key="5">
    <source>
        <dbReference type="ARBA" id="ARBA00012644"/>
    </source>
</evidence>
<dbReference type="PROSITE" id="PS50231">
    <property type="entry name" value="RICIN_B_LECTIN"/>
    <property type="match status" value="1"/>
</dbReference>
<dbReference type="InterPro" id="IPR045885">
    <property type="entry name" value="GalNAc-T"/>
</dbReference>
<accession>A0A9J6C555</accession>
<comment type="similarity">
    <text evidence="4 20">Belongs to the glycosyltransferase 2 family. GalNAc-T subfamily.</text>
</comment>
<comment type="caution">
    <text evidence="22">The sequence shown here is derived from an EMBL/GenBank/DDBJ whole genome shotgun (WGS) entry which is preliminary data.</text>
</comment>
<keyword evidence="8" id="KW-0812">Transmembrane</keyword>
<evidence type="ECO:0000256" key="13">
    <source>
        <dbReference type="ARBA" id="ARBA00023034"/>
    </source>
</evidence>
<evidence type="ECO:0000256" key="14">
    <source>
        <dbReference type="ARBA" id="ARBA00023136"/>
    </source>
</evidence>
<evidence type="ECO:0000256" key="8">
    <source>
        <dbReference type="ARBA" id="ARBA00022692"/>
    </source>
</evidence>
<sequence length="587" mass="67612">MKSISNTSSFNNLLPSSQNILFSNDKIQKQNHQFGAFFGRIRNEKLQKIDWHDYEQIKKDAQRIGFGENGKSEKLDETEKSLEDDFFRQNGFNALLSDKISINRSIPDIRHVKCKEKKYLSELPSVSVIIPFYNEHFSTLLRTVYSVINRSPSDLLNEIILVDDCSKKDFLKDKLDSYVRENLPKVKIVRMKERGGLVTARTAGAKIANGDVLIFLDSHTEANVNWLPPLIEPIAENYRICVCPFIDVIAYDTFEYRAQDEGARGAFDWQLFYKRLPLTKKDLENPTEPFNSPVMAGGLFAISSKFFWELGGYDEGLQIWGGEQYELSFKIWQCHGKIVDAPCSRVGHIYRKFASFDSGGKGDYLTRNHKRVVETWMDEPYKSYVYNKNLRYKSVDAGDLTKQKEIREKLKCKSFDWFMKEVAFDLMDKYPPVEPPDFANGAIWSISNPNFCVDTMNGQSENDRVSLNTCSSDLKNPRHSQFFALSWQRDIRLKNLKTQCWDVSESGNAPIVIYGCHAMQGNQLFRYLLDTKQIQHVITSRCLDADFQTMKLFVSNCDSNSLNQKWNFGNVNSTALNNWEISGAKLI</sequence>
<dbReference type="GO" id="GO:0004653">
    <property type="term" value="F:polypeptide N-acetylgalactosaminyltransferase activity"/>
    <property type="evidence" value="ECO:0007669"/>
    <property type="project" value="UniProtKB-EC"/>
</dbReference>
<evidence type="ECO:0000256" key="3">
    <source>
        <dbReference type="ARBA" id="ARBA00004922"/>
    </source>
</evidence>
<dbReference type="CDD" id="cd02510">
    <property type="entry name" value="pp-GalNAc-T"/>
    <property type="match status" value="1"/>
</dbReference>
<keyword evidence="6 20" id="KW-0328">Glycosyltransferase</keyword>
<dbReference type="OrthoDB" id="6159198at2759"/>
<keyword evidence="12" id="KW-1133">Transmembrane helix</keyword>
<evidence type="ECO:0000256" key="2">
    <source>
        <dbReference type="ARBA" id="ARBA00004323"/>
    </source>
</evidence>
<dbReference type="SUPFAM" id="SSF50370">
    <property type="entry name" value="Ricin B-like lectins"/>
    <property type="match status" value="1"/>
</dbReference>